<dbReference type="Proteomes" id="UP000028980">
    <property type="component" value="Unassembled WGS sequence"/>
</dbReference>
<dbReference type="AlphaFoldDB" id="A0A081DAI7"/>
<dbReference type="PANTHER" id="PTHR13710:SF105">
    <property type="entry name" value="ATP-DEPENDENT DNA HELICASE Q1"/>
    <property type="match status" value="1"/>
</dbReference>
<evidence type="ECO:0000256" key="3">
    <source>
        <dbReference type="ARBA" id="ARBA00023235"/>
    </source>
</evidence>
<reference evidence="7 8" key="1">
    <citation type="journal article" date="2014" name="Genome Announc.">
        <title>Draft Genome Sequences of Marine Flavobacterium Nonlabens Strains NR17, NR24, NR27, NR32, NR33, and Ara13.</title>
        <authorList>
            <person name="Nakanishi M."/>
            <person name="Meirelles P."/>
            <person name="Suzuki R."/>
            <person name="Takatani N."/>
            <person name="Mino S."/>
            <person name="Suda W."/>
            <person name="Oshima K."/>
            <person name="Hattori M."/>
            <person name="Ohkuma M."/>
            <person name="Hosokawa M."/>
            <person name="Miyashita K."/>
            <person name="Thompson F.L."/>
            <person name="Niwa A."/>
            <person name="Sawabe T."/>
            <person name="Sawabe T."/>
        </authorList>
    </citation>
    <scope>NUCLEOTIDE SEQUENCE [LARGE SCALE GENOMIC DNA]</scope>
    <source>
        <strain evidence="8">JCM19296</strain>
    </source>
</reference>
<feature type="domain" description="Helicase C-terminal" evidence="6">
    <location>
        <begin position="77"/>
        <end position="152"/>
    </location>
</feature>
<comment type="similarity">
    <text evidence="1">Belongs to the helicase family. RecQ subfamily.</text>
</comment>
<keyword evidence="7" id="KW-0378">Hydrolase</keyword>
<dbReference type="InterPro" id="IPR027417">
    <property type="entry name" value="P-loop_NTPase"/>
</dbReference>
<dbReference type="GO" id="GO:0003677">
    <property type="term" value="F:DNA binding"/>
    <property type="evidence" value="ECO:0007669"/>
    <property type="project" value="UniProtKB-KW"/>
</dbReference>
<dbReference type="GO" id="GO:0043590">
    <property type="term" value="C:bacterial nucleoid"/>
    <property type="evidence" value="ECO:0007669"/>
    <property type="project" value="TreeGrafter"/>
</dbReference>
<keyword evidence="3" id="KW-0413">Isomerase</keyword>
<dbReference type="GO" id="GO:0043138">
    <property type="term" value="F:3'-5' DNA helicase activity"/>
    <property type="evidence" value="ECO:0007669"/>
    <property type="project" value="UniProtKB-EC"/>
</dbReference>
<dbReference type="GO" id="GO:0030894">
    <property type="term" value="C:replisome"/>
    <property type="evidence" value="ECO:0007669"/>
    <property type="project" value="TreeGrafter"/>
</dbReference>
<keyword evidence="7" id="KW-0067">ATP-binding</keyword>
<keyword evidence="7" id="KW-0347">Helicase</keyword>
<organism evidence="7 8">
    <name type="scientific">Nonlabens ulvanivorans</name>
    <name type="common">Persicivirga ulvanivorans</name>
    <dbReference type="NCBI Taxonomy" id="906888"/>
    <lineage>
        <taxon>Bacteria</taxon>
        <taxon>Pseudomonadati</taxon>
        <taxon>Bacteroidota</taxon>
        <taxon>Flavobacteriia</taxon>
        <taxon>Flavobacteriales</taxon>
        <taxon>Flavobacteriaceae</taxon>
        <taxon>Nonlabens</taxon>
    </lineage>
</organism>
<dbReference type="GO" id="GO:0006281">
    <property type="term" value="P:DNA repair"/>
    <property type="evidence" value="ECO:0007669"/>
    <property type="project" value="TreeGrafter"/>
</dbReference>
<dbReference type="GO" id="GO:0005737">
    <property type="term" value="C:cytoplasm"/>
    <property type="evidence" value="ECO:0007669"/>
    <property type="project" value="TreeGrafter"/>
</dbReference>
<dbReference type="Pfam" id="PF00271">
    <property type="entry name" value="Helicase_C"/>
    <property type="match status" value="1"/>
</dbReference>
<protein>
    <recommendedName>
        <fullName evidence="5">DNA 3'-5' helicase</fullName>
        <ecNumber evidence="5">5.6.2.4</ecNumber>
    </recommendedName>
</protein>
<dbReference type="EC" id="5.6.2.4" evidence="5"/>
<evidence type="ECO:0000313" key="8">
    <source>
        <dbReference type="Proteomes" id="UP000028980"/>
    </source>
</evidence>
<evidence type="ECO:0000313" key="7">
    <source>
        <dbReference type="EMBL" id="GAK75933.1"/>
    </source>
</evidence>
<evidence type="ECO:0000256" key="4">
    <source>
        <dbReference type="ARBA" id="ARBA00034617"/>
    </source>
</evidence>
<comment type="caution">
    <text evidence="7">The sequence shown here is derived from an EMBL/GenBank/DDBJ whole genome shotgun (WGS) entry which is preliminary data.</text>
</comment>
<gene>
    <name evidence="7" type="ORF">JCM19296_1530</name>
</gene>
<evidence type="ECO:0000256" key="1">
    <source>
        <dbReference type="ARBA" id="ARBA00005446"/>
    </source>
</evidence>
<dbReference type="SUPFAM" id="SSF52540">
    <property type="entry name" value="P-loop containing nucleoside triphosphate hydrolases"/>
    <property type="match status" value="1"/>
</dbReference>
<evidence type="ECO:0000256" key="2">
    <source>
        <dbReference type="ARBA" id="ARBA00023125"/>
    </source>
</evidence>
<dbReference type="GO" id="GO:0009378">
    <property type="term" value="F:four-way junction helicase activity"/>
    <property type="evidence" value="ECO:0007669"/>
    <property type="project" value="TreeGrafter"/>
</dbReference>
<accession>A0A081DAI7</accession>
<dbReference type="EMBL" id="BBLG01000003">
    <property type="protein sequence ID" value="GAK75933.1"/>
    <property type="molecule type" value="Genomic_DNA"/>
</dbReference>
<evidence type="ECO:0000256" key="5">
    <source>
        <dbReference type="ARBA" id="ARBA00034808"/>
    </source>
</evidence>
<proteinExistence type="inferred from homology"/>
<name>A0A081DAI7_NONUL</name>
<sequence length="152" mass="17159">MNGGHDFRPEYRNLRKIIDRIDEGIPIIGLTATATPKVQEDILKNLQISNATTYQASFNRPNLYYEVRPKTSQVDADITRFIKQHEGKSGIVYCLSRKRVEELAQVLQVNGIDAVPYHAGLDAKTRVLHQDKFLMENCDVVVATIAFGDGNR</sequence>
<keyword evidence="2" id="KW-0238">DNA-binding</keyword>
<dbReference type="InterPro" id="IPR001650">
    <property type="entry name" value="Helicase_C-like"/>
</dbReference>
<keyword evidence="7" id="KW-0547">Nucleotide-binding</keyword>
<dbReference type="PANTHER" id="PTHR13710">
    <property type="entry name" value="DNA HELICASE RECQ FAMILY MEMBER"/>
    <property type="match status" value="1"/>
</dbReference>
<dbReference type="GO" id="GO:0006310">
    <property type="term" value="P:DNA recombination"/>
    <property type="evidence" value="ECO:0007669"/>
    <property type="project" value="TreeGrafter"/>
</dbReference>
<dbReference type="PROSITE" id="PS51194">
    <property type="entry name" value="HELICASE_CTER"/>
    <property type="match status" value="1"/>
</dbReference>
<comment type="catalytic activity">
    <reaction evidence="4">
        <text>Couples ATP hydrolysis with the unwinding of duplex DNA by translocating in the 3'-5' direction.</text>
        <dbReference type="EC" id="5.6.2.4"/>
    </reaction>
</comment>
<dbReference type="Gene3D" id="3.40.50.300">
    <property type="entry name" value="P-loop containing nucleotide triphosphate hydrolases"/>
    <property type="match status" value="2"/>
</dbReference>
<evidence type="ECO:0000259" key="6">
    <source>
        <dbReference type="PROSITE" id="PS51194"/>
    </source>
</evidence>